<sequence>MSSLDESLRNHVWLAQRWVQETIQVWTCNFADRLSAQLRAAERLTVNVHVLHRSGAGVVLHSEEVWRMLPADWRARRAALLKQWRTHSSSDRSGTKSAPAKPFGGRAPSDFLMKVHQLRDSLQLMEASAVCELWHLEAALVLVSKGFEQLQQLDGLYRKDLKSWSDNARVQTLLFKALDAVTNAETVKRARISSGQPKLEAQHISADAVACQANEFWAEADGLNVSPGGPRDRVAALAKIQAHEAQRMLEIKAASLKASTQKRSLASVASGLRCWHQFAVTVLQYRPEETLPPKCARDIVYFVAIFQNPGTARNYVSYVRWACVFHRLDCAWFDPEVQMVLRGLDKRYIESLPGQLSDKPLLTEDMVARLVTLCSERPGFEDLGDLFLVAWQFLLRVPSEGIPLQYGDRSELHILPDGRHSALTVDGQFCAHLRLRRRKHRPQGSLLSRPCCCNGERSVLCVGHRLGERSKACSSGDSVVTRSRHDCLKLFHNSLNLLGVLGPERYTWKAFRAGKATSLVKQGFPLPHVLSAGEWKSQAVLNYVSEDHIENAAFLRLIESDDEA</sequence>
<dbReference type="AlphaFoldDB" id="A0A812N659"/>
<dbReference type="Proteomes" id="UP000604046">
    <property type="component" value="Unassembled WGS sequence"/>
</dbReference>
<name>A0A812N659_9DINO</name>
<evidence type="ECO:0000256" key="1">
    <source>
        <dbReference type="SAM" id="MobiDB-lite"/>
    </source>
</evidence>
<evidence type="ECO:0000313" key="3">
    <source>
        <dbReference type="Proteomes" id="UP000604046"/>
    </source>
</evidence>
<gene>
    <name evidence="2" type="ORF">SNAT2548_LOCUS14908</name>
</gene>
<proteinExistence type="predicted"/>
<feature type="region of interest" description="Disordered" evidence="1">
    <location>
        <begin position="86"/>
        <end position="105"/>
    </location>
</feature>
<comment type="caution">
    <text evidence="2">The sequence shown here is derived from an EMBL/GenBank/DDBJ whole genome shotgun (WGS) entry which is preliminary data.</text>
</comment>
<evidence type="ECO:0000313" key="2">
    <source>
        <dbReference type="EMBL" id="CAE7281165.1"/>
    </source>
</evidence>
<dbReference type="EMBL" id="CAJNDS010001802">
    <property type="protein sequence ID" value="CAE7281165.1"/>
    <property type="molecule type" value="Genomic_DNA"/>
</dbReference>
<reference evidence="2" key="1">
    <citation type="submission" date="2021-02" db="EMBL/GenBank/DDBJ databases">
        <authorList>
            <person name="Dougan E. K."/>
            <person name="Rhodes N."/>
            <person name="Thang M."/>
            <person name="Chan C."/>
        </authorList>
    </citation>
    <scope>NUCLEOTIDE SEQUENCE</scope>
</reference>
<organism evidence="2 3">
    <name type="scientific">Symbiodinium natans</name>
    <dbReference type="NCBI Taxonomy" id="878477"/>
    <lineage>
        <taxon>Eukaryota</taxon>
        <taxon>Sar</taxon>
        <taxon>Alveolata</taxon>
        <taxon>Dinophyceae</taxon>
        <taxon>Suessiales</taxon>
        <taxon>Symbiodiniaceae</taxon>
        <taxon>Symbiodinium</taxon>
    </lineage>
</organism>
<keyword evidence="3" id="KW-1185">Reference proteome</keyword>
<protein>
    <submittedName>
        <fullName evidence="2">Uncharacterized protein</fullName>
    </submittedName>
</protein>
<accession>A0A812N659</accession>
<dbReference type="OrthoDB" id="419040at2759"/>